<dbReference type="CDD" id="cd12148">
    <property type="entry name" value="fungal_TF_MHR"/>
    <property type="match status" value="1"/>
</dbReference>
<reference evidence="1" key="1">
    <citation type="journal article" date="2019" name="Beilstein J. Org. Chem.">
        <title>Nanangenines: drimane sesquiterpenoids as the dominant metabolite cohort of a novel Australian fungus, Aspergillus nanangensis.</title>
        <authorList>
            <person name="Lacey H.J."/>
            <person name="Gilchrist C.L.M."/>
            <person name="Crombie A."/>
            <person name="Kalaitzis J.A."/>
            <person name="Vuong D."/>
            <person name="Rutledge P.J."/>
            <person name="Turner P."/>
            <person name="Pitt J.I."/>
            <person name="Lacey E."/>
            <person name="Chooi Y.H."/>
            <person name="Piggott A.M."/>
        </authorList>
    </citation>
    <scope>NUCLEOTIDE SEQUENCE</scope>
    <source>
        <strain evidence="1">MST-FP2251</strain>
    </source>
</reference>
<evidence type="ECO:0000313" key="2">
    <source>
        <dbReference type="Proteomes" id="UP001194746"/>
    </source>
</evidence>
<accession>A0AAD4GU95</accession>
<dbReference type="AlphaFoldDB" id="A0AAD4GU95"/>
<keyword evidence="2" id="KW-1185">Reference proteome</keyword>
<evidence type="ECO:0000313" key="1">
    <source>
        <dbReference type="EMBL" id="KAF9889466.1"/>
    </source>
</evidence>
<evidence type="ECO:0008006" key="3">
    <source>
        <dbReference type="Google" id="ProtNLM"/>
    </source>
</evidence>
<sequence>MQCQLKWFKGLLKESIDLGNNLSCFDAIFETPHWFPHRETANAADKSILHFKIPPEARSKRASAFCSSRRGDATGPSLRADSVGGEIMCKGTTKSLTHSIPNTDSRLCQVCDYEVRALPALSPAPSFSLRTELPLETLNPDHIKDIIAEKLGSAPADVFSAYSQSVLPWFPVISHALENQLPPSWNEASLDFTLLALCISLLCTTPLPSPGDGSPPSKFQSTYLHTKSWIAVIEGLGINSPEIVQARILITLFEVAHGFYPAASISIAATVRAADALQVHPWLYASSPSSVSPTDEAKEKEAVLIWGAIHILDSGLLLAYENGTKVPVTDDLISTCNSIATLSLNSILTSSVILTFSMRIQHPEF</sequence>
<proteinExistence type="predicted"/>
<gene>
    <name evidence="1" type="ORF">FE257_007369</name>
</gene>
<dbReference type="EMBL" id="VCAU01000036">
    <property type="protein sequence ID" value="KAF9889466.1"/>
    <property type="molecule type" value="Genomic_DNA"/>
</dbReference>
<comment type="caution">
    <text evidence="1">The sequence shown here is derived from an EMBL/GenBank/DDBJ whole genome shotgun (WGS) entry which is preliminary data.</text>
</comment>
<organism evidence="1 2">
    <name type="scientific">Aspergillus nanangensis</name>
    <dbReference type="NCBI Taxonomy" id="2582783"/>
    <lineage>
        <taxon>Eukaryota</taxon>
        <taxon>Fungi</taxon>
        <taxon>Dikarya</taxon>
        <taxon>Ascomycota</taxon>
        <taxon>Pezizomycotina</taxon>
        <taxon>Eurotiomycetes</taxon>
        <taxon>Eurotiomycetidae</taxon>
        <taxon>Eurotiales</taxon>
        <taxon>Aspergillaceae</taxon>
        <taxon>Aspergillus</taxon>
        <taxon>Aspergillus subgen. Circumdati</taxon>
    </lineage>
</organism>
<reference evidence="1" key="2">
    <citation type="submission" date="2020-02" db="EMBL/GenBank/DDBJ databases">
        <authorList>
            <person name="Gilchrist C.L.M."/>
            <person name="Chooi Y.-H."/>
        </authorList>
    </citation>
    <scope>NUCLEOTIDE SEQUENCE</scope>
    <source>
        <strain evidence="1">MST-FP2251</strain>
    </source>
</reference>
<dbReference type="Proteomes" id="UP001194746">
    <property type="component" value="Unassembled WGS sequence"/>
</dbReference>
<name>A0AAD4GU95_ASPNN</name>
<protein>
    <recommendedName>
        <fullName evidence="3">Transcription factor domain-containing protein</fullName>
    </recommendedName>
</protein>